<dbReference type="InterPro" id="IPR050574">
    <property type="entry name" value="HPF/YfiA_ribosome-assoc"/>
</dbReference>
<evidence type="ECO:0000256" key="4">
    <source>
        <dbReference type="ARBA" id="ARBA00041148"/>
    </source>
</evidence>
<dbReference type="OrthoDB" id="9795980at2"/>
<comment type="subunit">
    <text evidence="3">Associates exclusively with 100S ribosomes, which are dimers of 70S ribosomes.</text>
</comment>
<dbReference type="GO" id="GO:0045900">
    <property type="term" value="P:negative regulation of translational elongation"/>
    <property type="evidence" value="ECO:0007669"/>
    <property type="project" value="TreeGrafter"/>
</dbReference>
<dbReference type="GO" id="GO:0043024">
    <property type="term" value="F:ribosomal small subunit binding"/>
    <property type="evidence" value="ECO:0007669"/>
    <property type="project" value="TreeGrafter"/>
</dbReference>
<evidence type="ECO:0000256" key="6">
    <source>
        <dbReference type="SAM" id="MobiDB-lite"/>
    </source>
</evidence>
<evidence type="ECO:0000313" key="8">
    <source>
        <dbReference type="Proteomes" id="UP000292298"/>
    </source>
</evidence>
<comment type="caution">
    <text evidence="7">The sequence shown here is derived from an EMBL/GenBank/DDBJ whole genome shotgun (WGS) entry which is preliminary data.</text>
</comment>
<dbReference type="CDD" id="cd00552">
    <property type="entry name" value="RaiA"/>
    <property type="match status" value="1"/>
</dbReference>
<dbReference type="FunFam" id="3.30.160.100:FF:000001">
    <property type="entry name" value="Ribosome hibernation promoting factor"/>
    <property type="match status" value="1"/>
</dbReference>
<dbReference type="SUPFAM" id="SSF69754">
    <property type="entry name" value="Ribosome binding protein Y (YfiA homologue)"/>
    <property type="match status" value="1"/>
</dbReference>
<evidence type="ECO:0000256" key="2">
    <source>
        <dbReference type="ARBA" id="ARBA00038434"/>
    </source>
</evidence>
<dbReference type="Gene3D" id="3.30.160.100">
    <property type="entry name" value="Ribosome hibernation promotion factor-like"/>
    <property type="match status" value="1"/>
</dbReference>
<evidence type="ECO:0000313" key="7">
    <source>
        <dbReference type="EMBL" id="RZU97880.1"/>
    </source>
</evidence>
<dbReference type="InterPro" id="IPR003489">
    <property type="entry name" value="RHF/RaiA"/>
</dbReference>
<dbReference type="PANTHER" id="PTHR33231">
    <property type="entry name" value="30S RIBOSOMAL PROTEIN"/>
    <property type="match status" value="1"/>
</dbReference>
<dbReference type="AlphaFoldDB" id="A0A4Q8CYB9"/>
<sequence>MKIDITGHHVDITDALRDYVEEKFQRLERHFDHVVDVHTILTVETNTRKAEATVVVSGARLFADSSAEEMYAAIDLLVDKLDRQVVKHKEKRSDHHREQGRVGDNLED</sequence>
<dbReference type="EMBL" id="SHLI01000001">
    <property type="protein sequence ID" value="RZU97880.1"/>
    <property type="molecule type" value="Genomic_DNA"/>
</dbReference>
<dbReference type="Pfam" id="PF02482">
    <property type="entry name" value="Ribosomal_S30AE"/>
    <property type="match status" value="1"/>
</dbReference>
<feature type="compositionally biased region" description="Basic and acidic residues" evidence="6">
    <location>
        <begin position="87"/>
        <end position="101"/>
    </location>
</feature>
<name>A0A4Q8CYB9_9GAMM</name>
<dbReference type="PANTHER" id="PTHR33231:SF1">
    <property type="entry name" value="30S RIBOSOMAL PROTEIN"/>
    <property type="match status" value="1"/>
</dbReference>
<protein>
    <recommendedName>
        <fullName evidence="4">Ribosome hibernation promoting factor</fullName>
    </recommendedName>
    <alternativeName>
        <fullName evidence="5">Hibernation factor HPF</fullName>
    </alternativeName>
</protein>
<comment type="similarity">
    <text evidence="2">Belongs to the HPF/YfiA ribosome-associated protein family. Short HPF subfamily.</text>
</comment>
<feature type="region of interest" description="Disordered" evidence="6">
    <location>
        <begin position="87"/>
        <end position="108"/>
    </location>
</feature>
<evidence type="ECO:0000256" key="1">
    <source>
        <dbReference type="ARBA" id="ARBA00022845"/>
    </source>
</evidence>
<reference evidence="7 8" key="1">
    <citation type="submission" date="2019-02" db="EMBL/GenBank/DDBJ databases">
        <title>Genomic Encyclopedia of Type Strains, Phase IV (KMG-IV): sequencing the most valuable type-strain genomes for metagenomic binning, comparative biology and taxonomic classification.</title>
        <authorList>
            <person name="Goeker M."/>
        </authorList>
    </citation>
    <scope>NUCLEOTIDE SEQUENCE [LARGE SCALE GENOMIC DNA]</scope>
    <source>
        <strain evidence="7 8">DSM 21056</strain>
    </source>
</reference>
<proteinExistence type="inferred from homology"/>
<evidence type="ECO:0000256" key="3">
    <source>
        <dbReference type="ARBA" id="ARBA00038695"/>
    </source>
</evidence>
<dbReference type="NCBIfam" id="TIGR00741">
    <property type="entry name" value="yfiA"/>
    <property type="match status" value="1"/>
</dbReference>
<dbReference type="RefSeq" id="WP_130502238.1">
    <property type="nucleotide sequence ID" value="NZ_SHLI01000001.1"/>
</dbReference>
<keyword evidence="1" id="KW-0810">Translation regulation</keyword>
<gene>
    <name evidence="7" type="ORF">EV698_0112</name>
</gene>
<accession>A0A4Q8CYB9</accession>
<dbReference type="Proteomes" id="UP000292298">
    <property type="component" value="Unassembled WGS sequence"/>
</dbReference>
<dbReference type="InterPro" id="IPR036567">
    <property type="entry name" value="RHF-like"/>
</dbReference>
<keyword evidence="8" id="KW-1185">Reference proteome</keyword>
<evidence type="ECO:0000256" key="5">
    <source>
        <dbReference type="ARBA" id="ARBA00041319"/>
    </source>
</evidence>
<dbReference type="GO" id="GO:0022627">
    <property type="term" value="C:cytosolic small ribosomal subunit"/>
    <property type="evidence" value="ECO:0007669"/>
    <property type="project" value="TreeGrafter"/>
</dbReference>
<organism evidence="7 8">
    <name type="scientific">Spiribacter vilamensis</name>
    <dbReference type="NCBI Taxonomy" id="531306"/>
    <lineage>
        <taxon>Bacteria</taxon>
        <taxon>Pseudomonadati</taxon>
        <taxon>Pseudomonadota</taxon>
        <taxon>Gammaproteobacteria</taxon>
        <taxon>Chromatiales</taxon>
        <taxon>Ectothiorhodospiraceae</taxon>
        <taxon>Spiribacter</taxon>
    </lineage>
</organism>